<feature type="region of interest" description="Disordered" evidence="4">
    <location>
        <begin position="218"/>
        <end position="240"/>
    </location>
</feature>
<dbReference type="InterPro" id="IPR001857">
    <property type="entry name" value="Ribosomal_bL19"/>
</dbReference>
<dbReference type="Proteomes" id="UP001166286">
    <property type="component" value="Unassembled WGS sequence"/>
</dbReference>
<reference evidence="5" key="1">
    <citation type="submission" date="2023-03" db="EMBL/GenBank/DDBJ databases">
        <title>Complete genome of Cladonia borealis.</title>
        <authorList>
            <person name="Park H."/>
        </authorList>
    </citation>
    <scope>NUCLEOTIDE SEQUENCE</scope>
    <source>
        <strain evidence="5">ANT050790</strain>
    </source>
</reference>
<sequence>MASLTPILRPTSCWKTLLRRSRQQKMCIRCLTTFEPPTVPLPPPPRLPSSYPSPFKLSRGIREPINKIKTYPPPPSARNKYPCPLDEWTAMHLKDLDPTGSRTRLFARNNPDVPNAGDILLVTFKNGDPFAGYCISIKRRGVDTAILLRNRMMVTGVEMWVKIYSPNVTAIEVVKRAEKRARRARLYYMRKPKHDRGSVEGEVKEYLKRRRLIRSGALGVKDPTMSAKRPEQAKSGVKAS</sequence>
<comment type="similarity">
    <text evidence="1">Belongs to the bacterial ribosomal protein bL19 family.</text>
</comment>
<evidence type="ECO:0008006" key="7">
    <source>
        <dbReference type="Google" id="ProtNLM"/>
    </source>
</evidence>
<dbReference type="Gene3D" id="2.30.30.790">
    <property type="match status" value="1"/>
</dbReference>
<dbReference type="Pfam" id="PF01245">
    <property type="entry name" value="Ribosomal_L19"/>
    <property type="match status" value="1"/>
</dbReference>
<dbReference type="InterPro" id="IPR038657">
    <property type="entry name" value="Ribosomal_bL19_sf"/>
</dbReference>
<organism evidence="5 6">
    <name type="scientific">Cladonia borealis</name>
    <dbReference type="NCBI Taxonomy" id="184061"/>
    <lineage>
        <taxon>Eukaryota</taxon>
        <taxon>Fungi</taxon>
        <taxon>Dikarya</taxon>
        <taxon>Ascomycota</taxon>
        <taxon>Pezizomycotina</taxon>
        <taxon>Lecanoromycetes</taxon>
        <taxon>OSLEUM clade</taxon>
        <taxon>Lecanoromycetidae</taxon>
        <taxon>Lecanorales</taxon>
        <taxon>Lecanorineae</taxon>
        <taxon>Cladoniaceae</taxon>
        <taxon>Cladonia</taxon>
    </lineage>
</organism>
<dbReference type="InterPro" id="IPR008991">
    <property type="entry name" value="Translation_prot_SH3-like_sf"/>
</dbReference>
<dbReference type="SUPFAM" id="SSF50104">
    <property type="entry name" value="Translation proteins SH3-like domain"/>
    <property type="match status" value="1"/>
</dbReference>
<dbReference type="PANTHER" id="PTHR15680:SF9">
    <property type="entry name" value="LARGE RIBOSOMAL SUBUNIT PROTEIN BL19M"/>
    <property type="match status" value="1"/>
</dbReference>
<dbReference type="GO" id="GO:0003735">
    <property type="term" value="F:structural constituent of ribosome"/>
    <property type="evidence" value="ECO:0007669"/>
    <property type="project" value="InterPro"/>
</dbReference>
<evidence type="ECO:0000313" key="6">
    <source>
        <dbReference type="Proteomes" id="UP001166286"/>
    </source>
</evidence>
<keyword evidence="3" id="KW-0687">Ribonucleoprotein</keyword>
<gene>
    <name evidence="5" type="ORF">JMJ35_006997</name>
</gene>
<evidence type="ECO:0000256" key="1">
    <source>
        <dbReference type="ARBA" id="ARBA00005781"/>
    </source>
</evidence>
<dbReference type="GO" id="GO:0005762">
    <property type="term" value="C:mitochondrial large ribosomal subunit"/>
    <property type="evidence" value="ECO:0007669"/>
    <property type="project" value="TreeGrafter"/>
</dbReference>
<evidence type="ECO:0000256" key="2">
    <source>
        <dbReference type="ARBA" id="ARBA00022980"/>
    </source>
</evidence>
<keyword evidence="2" id="KW-0689">Ribosomal protein</keyword>
<proteinExistence type="inferred from homology"/>
<evidence type="ECO:0000256" key="4">
    <source>
        <dbReference type="SAM" id="MobiDB-lite"/>
    </source>
</evidence>
<dbReference type="PANTHER" id="PTHR15680">
    <property type="entry name" value="RIBOSOMAL PROTEIN L19"/>
    <property type="match status" value="1"/>
</dbReference>
<evidence type="ECO:0000256" key="3">
    <source>
        <dbReference type="ARBA" id="ARBA00023274"/>
    </source>
</evidence>
<dbReference type="EMBL" id="JAFEKC020000015">
    <property type="protein sequence ID" value="KAK0510565.1"/>
    <property type="molecule type" value="Genomic_DNA"/>
</dbReference>
<protein>
    <recommendedName>
        <fullName evidence="7">Mitochondrial ribosomal protein</fullName>
    </recommendedName>
</protein>
<dbReference type="AlphaFoldDB" id="A0AA39QWN2"/>
<accession>A0AA39QWN2</accession>
<dbReference type="GO" id="GO:0006412">
    <property type="term" value="P:translation"/>
    <property type="evidence" value="ECO:0007669"/>
    <property type="project" value="InterPro"/>
</dbReference>
<comment type="caution">
    <text evidence="5">The sequence shown here is derived from an EMBL/GenBank/DDBJ whole genome shotgun (WGS) entry which is preliminary data.</text>
</comment>
<keyword evidence="6" id="KW-1185">Reference proteome</keyword>
<evidence type="ECO:0000313" key="5">
    <source>
        <dbReference type="EMBL" id="KAK0510565.1"/>
    </source>
</evidence>
<name>A0AA39QWN2_9LECA</name>